<sequence>MADSLRDQLLKSGLVQKLKAEAKPASAPQAKPARSDDARRGPPQGRPGGAKPGEQRRPGQGRPAGGRPGQGKPAEGRPAAGGEPDLAQAYALRARSEREDRERSQREAEQKAREKREKKEQVARLLNGKALNVADAEHARHFEHGGKIRRVYCTQDQLAALNKGELAVVQQNGRYLLVGAELAQQVKAVSAEALVLLVDPNAPVEDDVPADLIW</sequence>
<feature type="compositionally biased region" description="Basic and acidic residues" evidence="1">
    <location>
        <begin position="94"/>
        <end position="120"/>
    </location>
</feature>
<keyword evidence="3" id="KW-1185">Reference proteome</keyword>
<name>A0ABT1QNL8_9GAMM</name>
<protein>
    <submittedName>
        <fullName evidence="2">DUF2058 family protein</fullName>
    </submittedName>
</protein>
<feature type="compositionally biased region" description="Low complexity" evidence="1">
    <location>
        <begin position="23"/>
        <end position="32"/>
    </location>
</feature>
<evidence type="ECO:0000256" key="1">
    <source>
        <dbReference type="SAM" id="MobiDB-lite"/>
    </source>
</evidence>
<reference evidence="2" key="1">
    <citation type="submission" date="2022-07" db="EMBL/GenBank/DDBJ databases">
        <title>Tahibacter sp., a new gammaproteobacterium isolated from the silt sample collected at pig farm.</title>
        <authorList>
            <person name="Chen H."/>
        </authorList>
    </citation>
    <scope>NUCLEOTIDE SEQUENCE</scope>
    <source>
        <strain evidence="2">P2K</strain>
    </source>
</reference>
<comment type="caution">
    <text evidence="2">The sequence shown here is derived from an EMBL/GenBank/DDBJ whole genome shotgun (WGS) entry which is preliminary data.</text>
</comment>
<feature type="region of interest" description="Disordered" evidence="1">
    <location>
        <begin position="16"/>
        <end position="120"/>
    </location>
</feature>
<dbReference type="InterPro" id="IPR018636">
    <property type="entry name" value="DUF2058"/>
</dbReference>
<dbReference type="Pfam" id="PF09831">
    <property type="entry name" value="DUF2058"/>
    <property type="match status" value="1"/>
</dbReference>
<dbReference type="RefSeq" id="WP_255911177.1">
    <property type="nucleotide sequence ID" value="NZ_JANFQO010000002.1"/>
</dbReference>
<dbReference type="EMBL" id="JANFQO010000002">
    <property type="protein sequence ID" value="MCQ4163700.1"/>
    <property type="molecule type" value="Genomic_DNA"/>
</dbReference>
<accession>A0ABT1QNL8</accession>
<evidence type="ECO:0000313" key="2">
    <source>
        <dbReference type="EMBL" id="MCQ4163700.1"/>
    </source>
</evidence>
<gene>
    <name evidence="2" type="ORF">NM961_03140</name>
</gene>
<organism evidence="2 3">
    <name type="scientific">Tahibacter harae</name>
    <dbReference type="NCBI Taxonomy" id="2963937"/>
    <lineage>
        <taxon>Bacteria</taxon>
        <taxon>Pseudomonadati</taxon>
        <taxon>Pseudomonadota</taxon>
        <taxon>Gammaproteobacteria</taxon>
        <taxon>Lysobacterales</taxon>
        <taxon>Rhodanobacteraceae</taxon>
        <taxon>Tahibacter</taxon>
    </lineage>
</organism>
<proteinExistence type="predicted"/>
<evidence type="ECO:0000313" key="3">
    <source>
        <dbReference type="Proteomes" id="UP001165498"/>
    </source>
</evidence>
<dbReference type="Proteomes" id="UP001165498">
    <property type="component" value="Unassembled WGS sequence"/>
</dbReference>